<feature type="chain" id="PRO_5035282273" evidence="2">
    <location>
        <begin position="18"/>
        <end position="238"/>
    </location>
</feature>
<keyword evidence="2" id="KW-0732">Signal</keyword>
<comment type="caution">
    <text evidence="3">The sequence shown here is derived from an EMBL/GenBank/DDBJ whole genome shotgun (WGS) entry which is preliminary data.</text>
</comment>
<dbReference type="Proteomes" id="UP000624703">
    <property type="component" value="Unassembled WGS sequence"/>
</dbReference>
<evidence type="ECO:0000313" key="3">
    <source>
        <dbReference type="EMBL" id="MBK1792690.1"/>
    </source>
</evidence>
<evidence type="ECO:0000313" key="4">
    <source>
        <dbReference type="Proteomes" id="UP000624703"/>
    </source>
</evidence>
<keyword evidence="4" id="KW-1185">Reference proteome</keyword>
<dbReference type="EMBL" id="JAENIM010000047">
    <property type="protein sequence ID" value="MBK1792690.1"/>
    <property type="molecule type" value="Genomic_DNA"/>
</dbReference>
<gene>
    <name evidence="3" type="ORF">JIN82_16120</name>
</gene>
<evidence type="ECO:0000256" key="2">
    <source>
        <dbReference type="SAM" id="SignalP"/>
    </source>
</evidence>
<feature type="coiled-coil region" evidence="1">
    <location>
        <begin position="22"/>
        <end position="113"/>
    </location>
</feature>
<sequence length="238" mass="26078">MAVIITLVVMISTPCIAQSSAHSKKNQELLKLQQQVAQLERRNHLLAESLASANKESEESQKQLSDIKLMLEALGINALDGGSDRLLDAVKNQNALQKQLSEVTAAAEELRTAVLQYTKKAVTADPDDRVRLESVIRGLDAALEIRQKPRPKFAPGNLQQSTVISIDSETGLLVLNAGSERGFRIGMLVEIRRANRKLGEAIVTEVRRDICGALPTNIENSQDTIRQGDHASVITVQR</sequence>
<protein>
    <submittedName>
        <fullName evidence="3">Uncharacterized protein</fullName>
    </submittedName>
</protein>
<name>A0A8J7SK96_9BACT</name>
<feature type="signal peptide" evidence="2">
    <location>
        <begin position="1"/>
        <end position="17"/>
    </location>
</feature>
<evidence type="ECO:0000256" key="1">
    <source>
        <dbReference type="SAM" id="Coils"/>
    </source>
</evidence>
<organism evidence="3 4">
    <name type="scientific">Persicirhabdus sediminis</name>
    <dbReference type="NCBI Taxonomy" id="454144"/>
    <lineage>
        <taxon>Bacteria</taxon>
        <taxon>Pseudomonadati</taxon>
        <taxon>Verrucomicrobiota</taxon>
        <taxon>Verrucomicrobiia</taxon>
        <taxon>Verrucomicrobiales</taxon>
        <taxon>Verrucomicrobiaceae</taxon>
        <taxon>Persicirhabdus</taxon>
    </lineage>
</organism>
<dbReference type="AlphaFoldDB" id="A0A8J7SK96"/>
<proteinExistence type="predicted"/>
<keyword evidence="1" id="KW-0175">Coiled coil</keyword>
<accession>A0A8J7SK96</accession>
<reference evidence="3" key="1">
    <citation type="submission" date="2021-01" db="EMBL/GenBank/DDBJ databases">
        <title>Modified the classification status of verrucomicrobia.</title>
        <authorList>
            <person name="Feng X."/>
        </authorList>
    </citation>
    <scope>NUCLEOTIDE SEQUENCE</scope>
    <source>
        <strain evidence="3">_KCTC 22039</strain>
    </source>
</reference>